<feature type="compositionally biased region" description="Polar residues" evidence="1">
    <location>
        <begin position="368"/>
        <end position="383"/>
    </location>
</feature>
<dbReference type="Proteomes" id="UP000006352">
    <property type="component" value="Unassembled WGS sequence"/>
</dbReference>
<dbReference type="OrthoDB" id="21204at2759"/>
<proteinExistence type="predicted"/>
<feature type="compositionally biased region" description="Low complexity" evidence="1">
    <location>
        <begin position="396"/>
        <end position="408"/>
    </location>
</feature>
<dbReference type="STRING" id="599839.J7RUN7"/>
<feature type="compositionally biased region" description="Low complexity" evidence="1">
    <location>
        <begin position="141"/>
        <end position="160"/>
    </location>
</feature>
<feature type="compositionally biased region" description="Basic and acidic residues" evidence="1">
    <location>
        <begin position="203"/>
        <end position="242"/>
    </location>
</feature>
<dbReference type="GeneID" id="24092936"/>
<gene>
    <name evidence="2" type="ORF">FIBRA_00018</name>
</gene>
<feature type="compositionally biased region" description="Basic residues" evidence="1">
    <location>
        <begin position="88"/>
        <end position="116"/>
    </location>
</feature>
<evidence type="ECO:0000313" key="3">
    <source>
        <dbReference type="Proteomes" id="UP000006352"/>
    </source>
</evidence>
<dbReference type="EMBL" id="HE796866">
    <property type="protein sequence ID" value="CCL98025.1"/>
    <property type="molecule type" value="Genomic_DNA"/>
</dbReference>
<keyword evidence="3" id="KW-1185">Reference proteome</keyword>
<feature type="region of interest" description="Disordered" evidence="1">
    <location>
        <begin position="285"/>
        <end position="344"/>
    </location>
</feature>
<accession>J7RUN7</accession>
<dbReference type="HOGENOM" id="CLU_429622_0_0_1"/>
<protein>
    <submittedName>
        <fullName evidence="2">Uncharacterized protein</fullName>
    </submittedName>
</protein>
<feature type="compositionally biased region" description="Polar residues" evidence="1">
    <location>
        <begin position="435"/>
        <end position="444"/>
    </location>
</feature>
<reference evidence="2 3" key="1">
    <citation type="journal article" date="2012" name="Appl. Environ. Microbiol.">
        <title>Short-read sequencing for genomic analysis of the brown rot fungus Fibroporia radiculosa.</title>
        <authorList>
            <person name="Tang J.D."/>
            <person name="Perkins A.D."/>
            <person name="Sonstegard T.S."/>
            <person name="Schroeder S.G."/>
            <person name="Burgess S.C."/>
            <person name="Diehl S.V."/>
        </authorList>
    </citation>
    <scope>NUCLEOTIDE SEQUENCE [LARGE SCALE GENOMIC DNA]</scope>
    <source>
        <strain evidence="2 3">TFFH 294</strain>
    </source>
</reference>
<evidence type="ECO:0000313" key="2">
    <source>
        <dbReference type="EMBL" id="CCL98025.1"/>
    </source>
</evidence>
<dbReference type="InParanoid" id="J7RUN7"/>
<organism evidence="2 3">
    <name type="scientific">Fibroporia radiculosa</name>
    <dbReference type="NCBI Taxonomy" id="599839"/>
    <lineage>
        <taxon>Eukaryota</taxon>
        <taxon>Fungi</taxon>
        <taxon>Dikarya</taxon>
        <taxon>Basidiomycota</taxon>
        <taxon>Agaricomycotina</taxon>
        <taxon>Agaricomycetes</taxon>
        <taxon>Polyporales</taxon>
        <taxon>Fibroporiaceae</taxon>
        <taxon>Fibroporia</taxon>
    </lineage>
</organism>
<feature type="compositionally biased region" description="Basic and acidic residues" evidence="1">
    <location>
        <begin position="451"/>
        <end position="468"/>
    </location>
</feature>
<feature type="compositionally biased region" description="Low complexity" evidence="1">
    <location>
        <begin position="248"/>
        <end position="257"/>
    </location>
</feature>
<dbReference type="RefSeq" id="XP_012177308.1">
    <property type="nucleotide sequence ID" value="XM_012321918.1"/>
</dbReference>
<name>J7RUN7_9APHY</name>
<sequence>MRYIKFLTTFVLSLMKSLDIRSEPAVRLLAEFLDLDSGGERLNAEHFAHELYSYLRSPYRDLAVYDTVVQYDVPENVPAPAVLPQRARRWRSRSRSFSRPRSRSRSRSRSHSRPRSISRGPSRSLSGESTRLMSPSRSLTPASRSPSPYPRSSRLYPISPHGRKDHTSSHRQAGEERETHSPRHLDRHSRERLPSRRNSNSREGGREGRVRPPTRDRNLDYSHKGKGREERISRSRPGDDRARRKSRPLSPRRQQSSTNTYRDHAHVSTAHINDVATASLALKDSDDVQPNTPALDTHAAASPSGEPPTERPQRSLNDASSGDAVCVKKSQRRTVPAQSNRRSLVESVQMHLSIRGASGGHDKLQGYRGQSSTSSVPNEQGAISSRKGRLPGEAALSSRVPSLLLRLSDPTPTMTESTSREEPAPQRASAGAARNSATGLQASSVLPPEPETARAKDSLVKRNFRLSDSDLTAAGPRSLSQCVDEEASPLQPPKVKPDGCVTPLASSDLRAALLSKLAHEKRISSHTAAMDDVGSQSNPENADSAVTMRPATAFSVQETTNSVGPLESAASQEGRLRSQARLRIRLAAARKAALSSAVEHDNANDDIVPTSLEAIGADDSLMEKEELLRARLIGRQT</sequence>
<feature type="compositionally biased region" description="Basic and acidic residues" evidence="1">
    <location>
        <begin position="165"/>
        <end position="194"/>
    </location>
</feature>
<dbReference type="AlphaFoldDB" id="J7RUN7"/>
<feature type="compositionally biased region" description="Polar residues" evidence="1">
    <location>
        <begin position="127"/>
        <end position="140"/>
    </location>
</feature>
<evidence type="ECO:0000256" key="1">
    <source>
        <dbReference type="SAM" id="MobiDB-lite"/>
    </source>
</evidence>
<feature type="region of interest" description="Disordered" evidence="1">
    <location>
        <begin position="88"/>
        <end position="265"/>
    </location>
</feature>
<feature type="compositionally biased region" description="Low complexity" evidence="1">
    <location>
        <begin position="117"/>
        <end position="126"/>
    </location>
</feature>
<feature type="region of interest" description="Disordered" evidence="1">
    <location>
        <begin position="356"/>
        <end position="498"/>
    </location>
</feature>